<dbReference type="SUPFAM" id="SSF51126">
    <property type="entry name" value="Pectin lyase-like"/>
    <property type="match status" value="1"/>
</dbReference>
<evidence type="ECO:0000256" key="2">
    <source>
        <dbReference type="ARBA" id="ARBA00022801"/>
    </source>
</evidence>
<evidence type="ECO:0000313" key="6">
    <source>
        <dbReference type="EMBL" id="GAA0740879.1"/>
    </source>
</evidence>
<protein>
    <submittedName>
        <fullName evidence="6">Exopolygalacturonase PelB</fullName>
    </submittedName>
</protein>
<dbReference type="Proteomes" id="UP001500736">
    <property type="component" value="Unassembled WGS sequence"/>
</dbReference>
<dbReference type="SMART" id="SM00710">
    <property type="entry name" value="PbH1"/>
    <property type="match status" value="7"/>
</dbReference>
<reference evidence="7" key="1">
    <citation type="journal article" date="2019" name="Int. J. Syst. Evol. Microbiol.">
        <title>The Global Catalogue of Microorganisms (GCM) 10K type strain sequencing project: providing services to taxonomists for standard genome sequencing and annotation.</title>
        <authorList>
            <consortium name="The Broad Institute Genomics Platform"/>
            <consortium name="The Broad Institute Genome Sequencing Center for Infectious Disease"/>
            <person name="Wu L."/>
            <person name="Ma J."/>
        </authorList>
    </citation>
    <scope>NUCLEOTIDE SEQUENCE [LARGE SCALE GENOMIC DNA]</scope>
    <source>
        <strain evidence="7">JCM 15976</strain>
    </source>
</reference>
<dbReference type="PANTHER" id="PTHR31339">
    <property type="entry name" value="PECTIN LYASE-RELATED"/>
    <property type="match status" value="1"/>
</dbReference>
<proteinExistence type="inferred from homology"/>
<dbReference type="PANTHER" id="PTHR31339:SF9">
    <property type="entry name" value="PLASMIN AND FIBRONECTIN-BINDING PROTEIN A"/>
    <property type="match status" value="1"/>
</dbReference>
<comment type="caution">
    <text evidence="6">The sequence shown here is derived from an EMBL/GenBank/DDBJ whole genome shotgun (WGS) entry which is preliminary data.</text>
</comment>
<evidence type="ECO:0000313" key="7">
    <source>
        <dbReference type="Proteomes" id="UP001500736"/>
    </source>
</evidence>
<evidence type="ECO:0000256" key="1">
    <source>
        <dbReference type="ARBA" id="ARBA00008834"/>
    </source>
</evidence>
<keyword evidence="2 4" id="KW-0378">Hydrolase</keyword>
<comment type="similarity">
    <text evidence="1 4">Belongs to the glycosyl hydrolase 28 family.</text>
</comment>
<keyword evidence="7" id="KW-1185">Reference proteome</keyword>
<accession>A0ABP3URB4</accession>
<sequence length="450" mass="50585">MKRFVCLILFLITVHIKAQEQYNRDSIVASIERQILLPTIPEYTVQITDFGAKGDGVKDCKSAFDKAMKVCSKQNGGTIVVPEGIYKINGPIHFVSHVRLHLEEGATLVFGTNPKDYPMVLTSWEGTTLYNYSPMIYGYNVNNVAITGKGIIDGEGHSLWSIWKPKEAKGKQLSREMNHKELPIEDRVFGDEFYLRPQLVQFVNSKHILIEDIKVEDAPFWCVHLLKSESITLRGIRYDAHNKNNDGLDIEQSKNVLIENVTFNNADDNIAIKAGRDNDGRNTSEMPSKNIIIRNNNFKGLHAIVIGSEMSAGVENVYAYDNKAVDYVKRGIYLKTNSDRGGFIRNIYVENTQFLDAEDAIYVTSNYHGEGRGFFPSKISNIHISNVSFGEISNTAIVIEGYPKLKVEDVWLDHITIKSAKNGMTLTNTKNVQFNEVVIGEKQTVPSAVN</sequence>
<organism evidence="6 7">
    <name type="scientific">Gaetbulibacter jejuensis</name>
    <dbReference type="NCBI Taxonomy" id="584607"/>
    <lineage>
        <taxon>Bacteria</taxon>
        <taxon>Pseudomonadati</taxon>
        <taxon>Bacteroidota</taxon>
        <taxon>Flavobacteriia</taxon>
        <taxon>Flavobacteriales</taxon>
        <taxon>Flavobacteriaceae</taxon>
        <taxon>Gaetbulibacter</taxon>
    </lineage>
</organism>
<dbReference type="InterPro" id="IPR006626">
    <property type="entry name" value="PbH1"/>
</dbReference>
<feature type="domain" description="Rhamnogalacturonase A/B/Epimerase-like pectate lyase" evidence="5">
    <location>
        <begin position="45"/>
        <end position="100"/>
    </location>
</feature>
<keyword evidence="3 4" id="KW-0326">Glycosidase</keyword>
<dbReference type="Pfam" id="PF00295">
    <property type="entry name" value="Glyco_hydro_28"/>
    <property type="match status" value="1"/>
</dbReference>
<dbReference type="InterPro" id="IPR051801">
    <property type="entry name" value="GH28_Enzymes"/>
</dbReference>
<dbReference type="EMBL" id="BAAAGF010000001">
    <property type="protein sequence ID" value="GAA0740879.1"/>
    <property type="molecule type" value="Genomic_DNA"/>
</dbReference>
<dbReference type="RefSeq" id="WP_343796531.1">
    <property type="nucleotide sequence ID" value="NZ_BAAAGF010000001.1"/>
</dbReference>
<dbReference type="InterPro" id="IPR000743">
    <property type="entry name" value="Glyco_hydro_28"/>
</dbReference>
<gene>
    <name evidence="6" type="primary">pelB_2</name>
    <name evidence="6" type="ORF">GCM10009431_11480</name>
</gene>
<dbReference type="Pfam" id="PF12708">
    <property type="entry name" value="Pect-lyase_RHGA_epim"/>
    <property type="match status" value="1"/>
</dbReference>
<name>A0ABP3URB4_9FLAO</name>
<dbReference type="InterPro" id="IPR024535">
    <property type="entry name" value="RHGA/B-epi-like_pectate_lyase"/>
</dbReference>
<dbReference type="Gene3D" id="2.160.20.10">
    <property type="entry name" value="Single-stranded right-handed beta-helix, Pectin lyase-like"/>
    <property type="match status" value="1"/>
</dbReference>
<dbReference type="InterPro" id="IPR012334">
    <property type="entry name" value="Pectin_lyas_fold"/>
</dbReference>
<evidence type="ECO:0000256" key="4">
    <source>
        <dbReference type="RuleBase" id="RU361169"/>
    </source>
</evidence>
<dbReference type="InterPro" id="IPR011050">
    <property type="entry name" value="Pectin_lyase_fold/virulence"/>
</dbReference>
<evidence type="ECO:0000256" key="3">
    <source>
        <dbReference type="ARBA" id="ARBA00023295"/>
    </source>
</evidence>
<evidence type="ECO:0000259" key="5">
    <source>
        <dbReference type="Pfam" id="PF12708"/>
    </source>
</evidence>